<dbReference type="GeneID" id="136091680"/>
<accession>A0ABM4DLN9</accession>
<name>A0ABM4DLN9_HYDVU</name>
<evidence type="ECO:0000313" key="1">
    <source>
        <dbReference type="Proteomes" id="UP001652625"/>
    </source>
</evidence>
<keyword evidence="1" id="KW-1185">Reference proteome</keyword>
<evidence type="ECO:0000313" key="2">
    <source>
        <dbReference type="RefSeq" id="XP_065675460.1"/>
    </source>
</evidence>
<gene>
    <name evidence="2" type="primary">LOC136091680</name>
</gene>
<dbReference type="SUPFAM" id="SSF56672">
    <property type="entry name" value="DNA/RNA polymerases"/>
    <property type="match status" value="1"/>
</dbReference>
<dbReference type="InterPro" id="IPR043502">
    <property type="entry name" value="DNA/RNA_pol_sf"/>
</dbReference>
<dbReference type="Proteomes" id="UP001652625">
    <property type="component" value="Chromosome 15"/>
</dbReference>
<proteinExistence type="predicted"/>
<dbReference type="RefSeq" id="XP_065675460.1">
    <property type="nucleotide sequence ID" value="XM_065819388.1"/>
</dbReference>
<protein>
    <submittedName>
        <fullName evidence="2">Uncharacterized protein LOC136091680</fullName>
    </submittedName>
</protein>
<organism evidence="1 2">
    <name type="scientific">Hydra vulgaris</name>
    <name type="common">Hydra</name>
    <name type="synonym">Hydra attenuata</name>
    <dbReference type="NCBI Taxonomy" id="6087"/>
    <lineage>
        <taxon>Eukaryota</taxon>
        <taxon>Metazoa</taxon>
        <taxon>Cnidaria</taxon>
        <taxon>Hydrozoa</taxon>
        <taxon>Hydroidolina</taxon>
        <taxon>Anthoathecata</taxon>
        <taxon>Aplanulata</taxon>
        <taxon>Hydridae</taxon>
        <taxon>Hydra</taxon>
    </lineage>
</organism>
<sequence>MLLLFCVKRIALIADIEKAFLNIALAEKYCDLVKFIWYKDLFDLDNNNLKNADLSVYRLCRVLFGVTSSPFLLSATLINHAKHYAANDLDFSMKLIQCLHVDDLNASFDSVSEGLIFYNKAKSW</sequence>
<reference evidence="2" key="1">
    <citation type="submission" date="2025-08" db="UniProtKB">
        <authorList>
            <consortium name="RefSeq"/>
        </authorList>
    </citation>
    <scope>IDENTIFICATION</scope>
</reference>